<dbReference type="EMBL" id="JAPPUY010000001">
    <property type="protein sequence ID" value="MCY4743691.1"/>
    <property type="molecule type" value="Genomic_DNA"/>
</dbReference>
<organism evidence="1 2">
    <name type="scientific">Roseateles hydrophilus</name>
    <dbReference type="NCBI Taxonomy" id="2975054"/>
    <lineage>
        <taxon>Bacteria</taxon>
        <taxon>Pseudomonadati</taxon>
        <taxon>Pseudomonadota</taxon>
        <taxon>Betaproteobacteria</taxon>
        <taxon>Burkholderiales</taxon>
        <taxon>Sphaerotilaceae</taxon>
        <taxon>Roseateles</taxon>
    </lineage>
</organism>
<name>A0ACC6C5J3_9BURK</name>
<dbReference type="Proteomes" id="UP001076464">
    <property type="component" value="Unassembled WGS sequence"/>
</dbReference>
<proteinExistence type="predicted"/>
<sequence length="275" mass="29555">MNDADLDHAADLIAQADALVVAAGAGMGVDSGLPDFRGNEGFWRAYPALGRAGLDFMSMASPRSFMRDPHLAWGFYGHRLALYRRTVPHAGFGLLQRWAAQTLLGGAVFTSNVDGQFQRAGFSDQLLHECHGSLHWLQCLHGCGQSPWPADALAPDIDEDACRWRGDLPTCPGCGALARPNVLMFGDDGWLPDRHEAQARRLSDWLGRVNRPVIVEIGAGTAVPSVRHFSQLLVAAHGGQIVRINLREPAVAPAFGVGLAGGALQALQALARRLD</sequence>
<keyword evidence="2" id="KW-1185">Reference proteome</keyword>
<evidence type="ECO:0000313" key="1">
    <source>
        <dbReference type="EMBL" id="MCY4743691.1"/>
    </source>
</evidence>
<evidence type="ECO:0000313" key="2">
    <source>
        <dbReference type="Proteomes" id="UP001076464"/>
    </source>
</evidence>
<comment type="caution">
    <text evidence="1">The sequence shown here is derived from an EMBL/GenBank/DDBJ whole genome shotgun (WGS) entry which is preliminary data.</text>
</comment>
<accession>A0ACC6C5J3</accession>
<gene>
    <name evidence="1" type="ORF">NYO99_01745</name>
</gene>
<protein>
    <submittedName>
        <fullName evidence="1">NAD-dependent deacetylase</fullName>
    </submittedName>
</protein>
<reference evidence="1" key="1">
    <citation type="submission" date="2022-08" db="EMBL/GenBank/DDBJ databases">
        <title>Genome sequencing of Pelomonas sp. UHG3.</title>
        <authorList>
            <person name="So Y."/>
        </authorList>
    </citation>
    <scope>NUCLEOTIDE SEQUENCE</scope>
    <source>
        <strain evidence="1">UHG3</strain>
    </source>
</reference>